<dbReference type="InterPro" id="IPR050313">
    <property type="entry name" value="Carb_Metab_HTH_regulators"/>
</dbReference>
<evidence type="ECO:0000313" key="7">
    <source>
        <dbReference type="EMBL" id="MBB3976924.1"/>
    </source>
</evidence>
<evidence type="ECO:0000256" key="5">
    <source>
        <dbReference type="SAM" id="MobiDB-lite"/>
    </source>
</evidence>
<dbReference type="SMART" id="SM00420">
    <property type="entry name" value="HTH_DEOR"/>
    <property type="match status" value="1"/>
</dbReference>
<dbReference type="Pfam" id="PF08220">
    <property type="entry name" value="HTH_DeoR"/>
    <property type="match status" value="1"/>
</dbReference>
<dbReference type="SUPFAM" id="SSF46785">
    <property type="entry name" value="Winged helix' DNA-binding domain"/>
    <property type="match status" value="1"/>
</dbReference>
<dbReference type="InterPro" id="IPR036390">
    <property type="entry name" value="WH_DNA-bd_sf"/>
</dbReference>
<keyword evidence="1" id="KW-0678">Repressor</keyword>
<evidence type="ECO:0000256" key="2">
    <source>
        <dbReference type="ARBA" id="ARBA00023015"/>
    </source>
</evidence>
<dbReference type="PANTHER" id="PTHR30363:SF4">
    <property type="entry name" value="GLYCEROL-3-PHOSPHATE REGULON REPRESSOR"/>
    <property type="match status" value="1"/>
</dbReference>
<dbReference type="InterPro" id="IPR014036">
    <property type="entry name" value="DeoR-like_C"/>
</dbReference>
<evidence type="ECO:0000256" key="4">
    <source>
        <dbReference type="ARBA" id="ARBA00023163"/>
    </source>
</evidence>
<keyword evidence="3" id="KW-0238">DNA-binding</keyword>
<sequence>MSLSELLLGERQTLIEARLAAHGRVIAADLAQELGVSEDTIRRDLREMAAAGLCRRVYGGALPPSPSTSFSERVGSDGDRKEALARAAAALVEPGSFVFLDAGSTNLAIARALPEDKGLTVATNTPAIAAALIDRRGIEVIQIGGPIDRKTGAAIGAKALRDAEVLRPDLCILGICGLHPDVGVTAFGFEDAEFKRFMAQRSRTVLTAVTNDKLAMAAPYAVIPIGRLDRAIFEADADEQEVAECRAAGLRATRADPVEPRPNQRPGRRSKNGDPA</sequence>
<comment type="caution">
    <text evidence="7">The sequence shown here is derived from an EMBL/GenBank/DDBJ whole genome shotgun (WGS) entry which is preliminary data.</text>
</comment>
<feature type="domain" description="HTH deoR-type" evidence="6">
    <location>
        <begin position="8"/>
        <end position="63"/>
    </location>
</feature>
<organism evidence="7 8">
    <name type="scientific">Mycoplana azooxidifex</name>
    <dbReference type="NCBI Taxonomy" id="1636188"/>
    <lineage>
        <taxon>Bacteria</taxon>
        <taxon>Pseudomonadati</taxon>
        <taxon>Pseudomonadota</taxon>
        <taxon>Alphaproteobacteria</taxon>
        <taxon>Hyphomicrobiales</taxon>
        <taxon>Rhizobiaceae</taxon>
        <taxon>Mycoplana</taxon>
    </lineage>
</organism>
<evidence type="ECO:0000256" key="1">
    <source>
        <dbReference type="ARBA" id="ARBA00022491"/>
    </source>
</evidence>
<evidence type="ECO:0000313" key="8">
    <source>
        <dbReference type="Proteomes" id="UP000574761"/>
    </source>
</evidence>
<dbReference type="Gene3D" id="1.10.10.10">
    <property type="entry name" value="Winged helix-like DNA-binding domain superfamily/Winged helix DNA-binding domain"/>
    <property type="match status" value="1"/>
</dbReference>
<dbReference type="Proteomes" id="UP000574761">
    <property type="component" value="Unassembled WGS sequence"/>
</dbReference>
<dbReference type="InterPro" id="IPR001034">
    <property type="entry name" value="DeoR_HTH"/>
</dbReference>
<dbReference type="PROSITE" id="PS00894">
    <property type="entry name" value="HTH_DEOR_1"/>
    <property type="match status" value="1"/>
</dbReference>
<evidence type="ECO:0000256" key="3">
    <source>
        <dbReference type="ARBA" id="ARBA00023125"/>
    </source>
</evidence>
<dbReference type="InterPro" id="IPR018356">
    <property type="entry name" value="Tscrpt_reg_HTH_DeoR_CS"/>
</dbReference>
<feature type="region of interest" description="Disordered" evidence="5">
    <location>
        <begin position="248"/>
        <end position="276"/>
    </location>
</feature>
<evidence type="ECO:0000259" key="6">
    <source>
        <dbReference type="PROSITE" id="PS51000"/>
    </source>
</evidence>
<dbReference type="Pfam" id="PF00455">
    <property type="entry name" value="DeoRC"/>
    <property type="match status" value="1"/>
</dbReference>
<name>A0A7W6GKI1_9HYPH</name>
<keyword evidence="2" id="KW-0805">Transcription regulation</keyword>
<dbReference type="AlphaFoldDB" id="A0A7W6GKI1"/>
<dbReference type="GO" id="GO:0003677">
    <property type="term" value="F:DNA binding"/>
    <property type="evidence" value="ECO:0007669"/>
    <property type="project" value="UniProtKB-KW"/>
</dbReference>
<dbReference type="InterPro" id="IPR036388">
    <property type="entry name" value="WH-like_DNA-bd_sf"/>
</dbReference>
<dbReference type="PROSITE" id="PS51000">
    <property type="entry name" value="HTH_DEOR_2"/>
    <property type="match status" value="1"/>
</dbReference>
<dbReference type="RefSeq" id="WP_183803348.1">
    <property type="nucleotide sequence ID" value="NZ_JACIEE010000004.1"/>
</dbReference>
<dbReference type="Gene3D" id="3.40.50.1360">
    <property type="match status" value="1"/>
</dbReference>
<accession>A0A7W6GKI1</accession>
<dbReference type="InterPro" id="IPR037171">
    <property type="entry name" value="NagB/RpiA_transferase-like"/>
</dbReference>
<dbReference type="EMBL" id="JACIEE010000004">
    <property type="protein sequence ID" value="MBB3976924.1"/>
    <property type="molecule type" value="Genomic_DNA"/>
</dbReference>
<reference evidence="7 8" key="1">
    <citation type="submission" date="2020-08" db="EMBL/GenBank/DDBJ databases">
        <title>Genomic Encyclopedia of Type Strains, Phase IV (KMG-IV): sequencing the most valuable type-strain genomes for metagenomic binning, comparative biology and taxonomic classification.</title>
        <authorList>
            <person name="Goeker M."/>
        </authorList>
    </citation>
    <scope>NUCLEOTIDE SEQUENCE [LARGE SCALE GENOMIC DNA]</scope>
    <source>
        <strain evidence="7 8">DSM 100211</strain>
    </source>
</reference>
<gene>
    <name evidence="7" type="ORF">GGQ64_002124</name>
</gene>
<dbReference type="PANTHER" id="PTHR30363">
    <property type="entry name" value="HTH-TYPE TRANSCRIPTIONAL REGULATOR SRLR-RELATED"/>
    <property type="match status" value="1"/>
</dbReference>
<dbReference type="GO" id="GO:0003700">
    <property type="term" value="F:DNA-binding transcription factor activity"/>
    <property type="evidence" value="ECO:0007669"/>
    <property type="project" value="InterPro"/>
</dbReference>
<keyword evidence="8" id="KW-1185">Reference proteome</keyword>
<dbReference type="SUPFAM" id="SSF100950">
    <property type="entry name" value="NagB/RpiA/CoA transferase-like"/>
    <property type="match status" value="1"/>
</dbReference>
<dbReference type="SMART" id="SM01134">
    <property type="entry name" value="DeoRC"/>
    <property type="match status" value="1"/>
</dbReference>
<proteinExistence type="predicted"/>
<protein>
    <submittedName>
        <fullName evidence="7">DeoR/GlpR family transcriptional regulator of sugar metabolism</fullName>
    </submittedName>
</protein>
<dbReference type="PRINTS" id="PR00037">
    <property type="entry name" value="HTHLACR"/>
</dbReference>
<keyword evidence="4" id="KW-0804">Transcription</keyword>